<dbReference type="SUPFAM" id="SSF161098">
    <property type="entry name" value="MetI-like"/>
    <property type="match status" value="1"/>
</dbReference>
<evidence type="ECO:0000256" key="6">
    <source>
        <dbReference type="ARBA" id="ARBA00023136"/>
    </source>
</evidence>
<evidence type="ECO:0000256" key="3">
    <source>
        <dbReference type="ARBA" id="ARBA00022475"/>
    </source>
</evidence>
<dbReference type="InterPro" id="IPR000515">
    <property type="entry name" value="MetI-like"/>
</dbReference>
<dbReference type="Proteomes" id="UP000321484">
    <property type="component" value="Unassembled WGS sequence"/>
</dbReference>
<keyword evidence="2 7" id="KW-0813">Transport</keyword>
<dbReference type="EMBL" id="BJYK01000004">
    <property type="protein sequence ID" value="GEN79869.1"/>
    <property type="molecule type" value="Genomic_DNA"/>
</dbReference>
<comment type="subcellular location">
    <subcellularLocation>
        <location evidence="1 7">Cell membrane</location>
        <topology evidence="1 7">Multi-pass membrane protein</topology>
    </subcellularLocation>
</comment>
<keyword evidence="3" id="KW-1003">Cell membrane</keyword>
<dbReference type="PANTHER" id="PTHR30151">
    <property type="entry name" value="ALKANE SULFONATE ABC TRANSPORTER-RELATED, MEMBRANE SUBUNIT"/>
    <property type="match status" value="1"/>
</dbReference>
<evidence type="ECO:0000256" key="2">
    <source>
        <dbReference type="ARBA" id="ARBA00022448"/>
    </source>
</evidence>
<organism evidence="9 10">
    <name type="scientific">Actinotalea fermentans</name>
    <dbReference type="NCBI Taxonomy" id="43671"/>
    <lineage>
        <taxon>Bacteria</taxon>
        <taxon>Bacillati</taxon>
        <taxon>Actinomycetota</taxon>
        <taxon>Actinomycetes</taxon>
        <taxon>Micrococcales</taxon>
        <taxon>Cellulomonadaceae</taxon>
        <taxon>Actinotalea</taxon>
    </lineage>
</organism>
<sequence>MPATVKERLVSVGSPAVALAVAFALWELAVKAFAVKPLFLPAPSGIAAQAWTNRSQLGGFFWLTGKEAILGLLAATAVATFAAVLVHRSRTAAQLSASIAGAGRAMPTVVLYPIVTVFLGTTSLAVQTIIAIALAPLVFSYVLEGLTQKSDLDELMHVVGADRSQTFWKVRVPLATPHLLTGIRTALPLSVITAIVGEYFGGSTSTLGAHIRLMAQQLHTIDLWAAIVFACLLGVLAFVLGALLERTLAARSGVPATT</sequence>
<feature type="transmembrane region" description="Helical" evidence="7">
    <location>
        <begin position="109"/>
        <end position="142"/>
    </location>
</feature>
<keyword evidence="4 7" id="KW-0812">Transmembrane</keyword>
<evidence type="ECO:0000256" key="4">
    <source>
        <dbReference type="ARBA" id="ARBA00022692"/>
    </source>
</evidence>
<dbReference type="PANTHER" id="PTHR30151:SF41">
    <property type="entry name" value="ABC TRANSPORTER PERMEASE PROTEIN"/>
    <property type="match status" value="1"/>
</dbReference>
<comment type="caution">
    <text evidence="9">The sequence shown here is derived from an EMBL/GenBank/DDBJ whole genome shotgun (WGS) entry which is preliminary data.</text>
</comment>
<dbReference type="AlphaFoldDB" id="A0A511YXF9"/>
<evidence type="ECO:0000256" key="7">
    <source>
        <dbReference type="RuleBase" id="RU363032"/>
    </source>
</evidence>
<dbReference type="RefSeq" id="WP_034243641.1">
    <property type="nucleotide sequence ID" value="NZ_BJYK01000004.1"/>
</dbReference>
<dbReference type="PROSITE" id="PS50928">
    <property type="entry name" value="ABC_TM1"/>
    <property type="match status" value="1"/>
</dbReference>
<feature type="transmembrane region" description="Helical" evidence="7">
    <location>
        <begin position="12"/>
        <end position="34"/>
    </location>
</feature>
<comment type="similarity">
    <text evidence="7">Belongs to the binding-protein-dependent transport system permease family.</text>
</comment>
<evidence type="ECO:0000313" key="9">
    <source>
        <dbReference type="EMBL" id="GEN79869.1"/>
    </source>
</evidence>
<protein>
    <submittedName>
        <fullName evidence="9">ABC transporter permease</fullName>
    </submittedName>
</protein>
<dbReference type="GO" id="GO:0005886">
    <property type="term" value="C:plasma membrane"/>
    <property type="evidence" value="ECO:0007669"/>
    <property type="project" value="UniProtKB-SubCell"/>
</dbReference>
<keyword evidence="10" id="KW-1185">Reference proteome</keyword>
<feature type="transmembrane region" description="Helical" evidence="7">
    <location>
        <begin position="68"/>
        <end position="88"/>
    </location>
</feature>
<accession>A0A511YXF9</accession>
<evidence type="ECO:0000256" key="5">
    <source>
        <dbReference type="ARBA" id="ARBA00022989"/>
    </source>
</evidence>
<dbReference type="InterPro" id="IPR035906">
    <property type="entry name" value="MetI-like_sf"/>
</dbReference>
<reference evidence="9 10" key="1">
    <citation type="submission" date="2019-07" db="EMBL/GenBank/DDBJ databases">
        <title>Whole genome shotgun sequence of Actinotalea fermentans NBRC 105374.</title>
        <authorList>
            <person name="Hosoyama A."/>
            <person name="Uohara A."/>
            <person name="Ohji S."/>
            <person name="Ichikawa N."/>
        </authorList>
    </citation>
    <scope>NUCLEOTIDE SEQUENCE [LARGE SCALE GENOMIC DNA]</scope>
    <source>
        <strain evidence="9 10">NBRC 105374</strain>
    </source>
</reference>
<feature type="domain" description="ABC transmembrane type-1" evidence="8">
    <location>
        <begin position="61"/>
        <end position="244"/>
    </location>
</feature>
<proteinExistence type="inferred from homology"/>
<gene>
    <name evidence="9" type="ORF">AFE02nite_16030</name>
</gene>
<feature type="transmembrane region" description="Helical" evidence="7">
    <location>
        <begin position="223"/>
        <end position="244"/>
    </location>
</feature>
<evidence type="ECO:0000313" key="10">
    <source>
        <dbReference type="Proteomes" id="UP000321484"/>
    </source>
</evidence>
<evidence type="ECO:0000259" key="8">
    <source>
        <dbReference type="PROSITE" id="PS50928"/>
    </source>
</evidence>
<dbReference type="Pfam" id="PF00528">
    <property type="entry name" value="BPD_transp_1"/>
    <property type="match status" value="1"/>
</dbReference>
<keyword evidence="5 7" id="KW-1133">Transmembrane helix</keyword>
<evidence type="ECO:0000256" key="1">
    <source>
        <dbReference type="ARBA" id="ARBA00004651"/>
    </source>
</evidence>
<name>A0A511YXF9_9CELL</name>
<dbReference type="CDD" id="cd06261">
    <property type="entry name" value="TM_PBP2"/>
    <property type="match status" value="1"/>
</dbReference>
<dbReference type="Gene3D" id="1.10.3720.10">
    <property type="entry name" value="MetI-like"/>
    <property type="match status" value="1"/>
</dbReference>
<keyword evidence="6 7" id="KW-0472">Membrane</keyword>
<dbReference type="GO" id="GO:0055085">
    <property type="term" value="P:transmembrane transport"/>
    <property type="evidence" value="ECO:0007669"/>
    <property type="project" value="InterPro"/>
</dbReference>